<comment type="caution">
    <text evidence="2">The sequence shown here is derived from an EMBL/GenBank/DDBJ whole genome shotgun (WGS) entry which is preliminary data.</text>
</comment>
<organism evidence="2 3">
    <name type="scientific">Cryptosporangium japonicum</name>
    <dbReference type="NCBI Taxonomy" id="80872"/>
    <lineage>
        <taxon>Bacteria</taxon>
        <taxon>Bacillati</taxon>
        <taxon>Actinomycetota</taxon>
        <taxon>Actinomycetes</taxon>
        <taxon>Cryptosporangiales</taxon>
        <taxon>Cryptosporangiaceae</taxon>
        <taxon>Cryptosporangium</taxon>
    </lineage>
</organism>
<proteinExistence type="predicted"/>
<protein>
    <submittedName>
        <fullName evidence="2">Uncharacterized protein</fullName>
    </submittedName>
</protein>
<sequence length="72" mass="7754">MPLAPARYAIPRRRTARRRPSVAAVLLVVVAQVALLAGILGVHASWIAAALIFGAAAMVIENRRQRDTRPVS</sequence>
<dbReference type="EMBL" id="BAAAGX010000011">
    <property type="protein sequence ID" value="GAA0243262.1"/>
    <property type="molecule type" value="Genomic_DNA"/>
</dbReference>
<gene>
    <name evidence="2" type="ORF">GCM10009539_30880</name>
</gene>
<dbReference type="RefSeq" id="WP_344649519.1">
    <property type="nucleotide sequence ID" value="NZ_BAAAGX010000011.1"/>
</dbReference>
<feature type="transmembrane region" description="Helical" evidence="1">
    <location>
        <begin position="21"/>
        <end position="40"/>
    </location>
</feature>
<keyword evidence="1" id="KW-0812">Transmembrane</keyword>
<name>A0ABN0U9N4_9ACTN</name>
<keyword evidence="1" id="KW-0472">Membrane</keyword>
<feature type="transmembrane region" description="Helical" evidence="1">
    <location>
        <begin position="46"/>
        <end position="62"/>
    </location>
</feature>
<accession>A0ABN0U9N4</accession>
<evidence type="ECO:0000256" key="1">
    <source>
        <dbReference type="SAM" id="Phobius"/>
    </source>
</evidence>
<evidence type="ECO:0000313" key="3">
    <source>
        <dbReference type="Proteomes" id="UP001500967"/>
    </source>
</evidence>
<dbReference type="Proteomes" id="UP001500967">
    <property type="component" value="Unassembled WGS sequence"/>
</dbReference>
<keyword evidence="3" id="KW-1185">Reference proteome</keyword>
<keyword evidence="1" id="KW-1133">Transmembrane helix</keyword>
<evidence type="ECO:0000313" key="2">
    <source>
        <dbReference type="EMBL" id="GAA0243262.1"/>
    </source>
</evidence>
<reference evidence="2 3" key="1">
    <citation type="journal article" date="2019" name="Int. J. Syst. Evol. Microbiol.">
        <title>The Global Catalogue of Microorganisms (GCM) 10K type strain sequencing project: providing services to taxonomists for standard genome sequencing and annotation.</title>
        <authorList>
            <consortium name="The Broad Institute Genomics Platform"/>
            <consortium name="The Broad Institute Genome Sequencing Center for Infectious Disease"/>
            <person name="Wu L."/>
            <person name="Ma J."/>
        </authorList>
    </citation>
    <scope>NUCLEOTIDE SEQUENCE [LARGE SCALE GENOMIC DNA]</scope>
    <source>
        <strain evidence="2 3">JCM 10425</strain>
    </source>
</reference>